<accession>B0PAA9</accession>
<feature type="transmembrane region" description="Helical" evidence="1">
    <location>
        <begin position="65"/>
        <end position="89"/>
    </location>
</feature>
<evidence type="ECO:0000313" key="3">
    <source>
        <dbReference type="Proteomes" id="UP000003803"/>
    </source>
</evidence>
<dbReference type="Proteomes" id="UP000003803">
    <property type="component" value="Unassembled WGS sequence"/>
</dbReference>
<name>B0PAA9_9FIRM</name>
<proteinExistence type="predicted"/>
<keyword evidence="1" id="KW-0472">Membrane</keyword>
<dbReference type="EMBL" id="ABGD02000012">
    <property type="protein sequence ID" value="EDS11788.1"/>
    <property type="molecule type" value="Genomic_DNA"/>
</dbReference>
<gene>
    <name evidence="2" type="ORF">ANACOL_01679</name>
</gene>
<keyword evidence="1" id="KW-0812">Transmembrane</keyword>
<dbReference type="HOGENOM" id="CLU_2314263_0_0_9"/>
<keyword evidence="3" id="KW-1185">Reference proteome</keyword>
<comment type="caution">
    <text evidence="2">The sequence shown here is derived from an EMBL/GenBank/DDBJ whole genome shotgun (WGS) entry which is preliminary data.</text>
</comment>
<protein>
    <submittedName>
        <fullName evidence="2">Uncharacterized protein</fullName>
    </submittedName>
</protein>
<reference evidence="2" key="1">
    <citation type="submission" date="2007-11" db="EMBL/GenBank/DDBJ databases">
        <authorList>
            <person name="Fulton L."/>
            <person name="Clifton S."/>
            <person name="Fulton B."/>
            <person name="Xu J."/>
            <person name="Minx P."/>
            <person name="Pepin K.H."/>
            <person name="Johnson M."/>
            <person name="Thiruvilangam P."/>
            <person name="Bhonagiri V."/>
            <person name="Nash W.E."/>
            <person name="Mardis E.R."/>
            <person name="Wilson R.K."/>
        </authorList>
    </citation>
    <scope>NUCLEOTIDE SEQUENCE [LARGE SCALE GENOMIC DNA]</scope>
    <source>
        <strain evidence="2">DSM 17241</strain>
    </source>
</reference>
<organism evidence="2 3">
    <name type="scientific">Anaerotruncus colihominis DSM 17241</name>
    <dbReference type="NCBI Taxonomy" id="445972"/>
    <lineage>
        <taxon>Bacteria</taxon>
        <taxon>Bacillati</taxon>
        <taxon>Bacillota</taxon>
        <taxon>Clostridia</taxon>
        <taxon>Eubacteriales</taxon>
        <taxon>Oscillospiraceae</taxon>
        <taxon>Anaerotruncus</taxon>
    </lineage>
</organism>
<keyword evidence="1" id="KW-1133">Transmembrane helix</keyword>
<sequence length="99" mass="11588">MTIYLLLFQSGHTVRFLPRLGCRAILIRLACSARIFFVKKTKSTSPVRKTGRCFFYFIHNRQTDFILSVCLSKYTAICIFCQPLILIFIKNIISRLKTY</sequence>
<evidence type="ECO:0000313" key="2">
    <source>
        <dbReference type="EMBL" id="EDS11788.1"/>
    </source>
</evidence>
<reference evidence="2" key="2">
    <citation type="submission" date="2013-09" db="EMBL/GenBank/DDBJ databases">
        <title>Draft genome sequence of Anaerotruncus colihominis(DSM 17241).</title>
        <authorList>
            <person name="Sudarsanam P."/>
            <person name="Ley R."/>
            <person name="Guruge J."/>
            <person name="Turnbaugh P.J."/>
            <person name="Mahowald M."/>
            <person name="Liep D."/>
            <person name="Gordon J."/>
        </authorList>
    </citation>
    <scope>NUCLEOTIDE SEQUENCE</scope>
    <source>
        <strain evidence="2">DSM 17241</strain>
    </source>
</reference>
<evidence type="ECO:0000256" key="1">
    <source>
        <dbReference type="SAM" id="Phobius"/>
    </source>
</evidence>
<dbReference type="AlphaFoldDB" id="B0PAA9"/>